<organism evidence="2 3">
    <name type="scientific">Ditylenchus destructor</name>
    <dbReference type="NCBI Taxonomy" id="166010"/>
    <lineage>
        <taxon>Eukaryota</taxon>
        <taxon>Metazoa</taxon>
        <taxon>Ecdysozoa</taxon>
        <taxon>Nematoda</taxon>
        <taxon>Chromadorea</taxon>
        <taxon>Rhabditida</taxon>
        <taxon>Tylenchina</taxon>
        <taxon>Tylenchomorpha</taxon>
        <taxon>Sphaerularioidea</taxon>
        <taxon>Anguinidae</taxon>
        <taxon>Anguininae</taxon>
        <taxon>Ditylenchus</taxon>
    </lineage>
</organism>
<proteinExistence type="predicted"/>
<accession>A0AAD4N4A4</accession>
<keyword evidence="3" id="KW-1185">Reference proteome</keyword>
<evidence type="ECO:0000256" key="1">
    <source>
        <dbReference type="SAM" id="MobiDB-lite"/>
    </source>
</evidence>
<sequence length="119" mass="13060">MAESSTTGTRQMDATRKQKSAVGTGPEEISMAESSTTGTRQMDATRKQKSAVGTGPEEIAQMKAEYRQAVLTSFENDESLTNKDQTKRTGEDTVLENFAKDQIVPLEGTLKKKRRKSGK</sequence>
<evidence type="ECO:0000313" key="2">
    <source>
        <dbReference type="EMBL" id="KAI1714511.1"/>
    </source>
</evidence>
<feature type="compositionally biased region" description="Polar residues" evidence="1">
    <location>
        <begin position="32"/>
        <end position="42"/>
    </location>
</feature>
<dbReference type="AlphaFoldDB" id="A0AAD4N4A4"/>
<comment type="caution">
    <text evidence="2">The sequence shown here is derived from an EMBL/GenBank/DDBJ whole genome shotgun (WGS) entry which is preliminary data.</text>
</comment>
<dbReference type="Proteomes" id="UP001201812">
    <property type="component" value="Unassembled WGS sequence"/>
</dbReference>
<reference evidence="2" key="1">
    <citation type="submission" date="2022-01" db="EMBL/GenBank/DDBJ databases">
        <title>Genome Sequence Resource for Two Populations of Ditylenchus destructor, the Migratory Endoparasitic Phytonematode.</title>
        <authorList>
            <person name="Zhang H."/>
            <person name="Lin R."/>
            <person name="Xie B."/>
        </authorList>
    </citation>
    <scope>NUCLEOTIDE SEQUENCE</scope>
    <source>
        <strain evidence="2">BazhouSP</strain>
    </source>
</reference>
<feature type="region of interest" description="Disordered" evidence="1">
    <location>
        <begin position="1"/>
        <end position="61"/>
    </location>
</feature>
<feature type="compositionally biased region" description="Polar residues" evidence="1">
    <location>
        <begin position="1"/>
        <end position="12"/>
    </location>
</feature>
<name>A0AAD4N4A4_9BILA</name>
<protein>
    <submittedName>
        <fullName evidence="2">Uncharacterized protein</fullName>
    </submittedName>
</protein>
<evidence type="ECO:0000313" key="3">
    <source>
        <dbReference type="Proteomes" id="UP001201812"/>
    </source>
</evidence>
<dbReference type="EMBL" id="JAKKPZ010000013">
    <property type="protein sequence ID" value="KAI1714511.1"/>
    <property type="molecule type" value="Genomic_DNA"/>
</dbReference>
<gene>
    <name evidence="2" type="ORF">DdX_08607</name>
</gene>